<dbReference type="PANTHER" id="PTHR41368:SF1">
    <property type="entry name" value="PROTEIN YGHO"/>
    <property type="match status" value="1"/>
</dbReference>
<protein>
    <recommendedName>
        <fullName evidence="3">N-acetyltransferase domain-containing protein</fullName>
    </recommendedName>
</protein>
<sequence>MNARAVDPAAAGGPALSAALATGPITVERVEGKAAMKEFLTFVGRIFANDPNWVAPLLFERFDHLNPIRNPFFANAEVAYWIARRDGRPVGRISAQVNRAHLERHRDATGQFGFLDAIDDAAVFGALIETAETWLRARDIKRVTGPFTLSINDESGLLVDGFDSPPYMMMGHAFPYYAERLEECGYHKAVDLLAYLYDFQAEIPPRVQKLLDNPAKRSSLSFRPMNMKRFDEEIATIVEIFNDAWQDNWGFVPFNDAELAYLGKSLRPIVSADFVAIGEVNGKPASMAVTLPNLNEAIRDLGGRLLPFGWARLLWRLKVRGTDTVRLPLMGVKREYHNTATGGALAYGVIERIRKHHTAIGTRHAELSWILESNGPMRAMIELLGTHVHKRYRVYEKALA</sequence>
<dbReference type="EMBL" id="FWFR01000004">
    <property type="protein sequence ID" value="SLN76218.1"/>
    <property type="molecule type" value="Genomic_DNA"/>
</dbReference>
<dbReference type="InParanoid" id="A0A1Y5U3V7"/>
<dbReference type="RefSeq" id="WP_217808168.1">
    <property type="nucleotide sequence ID" value="NZ_FWFR01000004.1"/>
</dbReference>
<dbReference type="Proteomes" id="UP000193200">
    <property type="component" value="Unassembled WGS sequence"/>
</dbReference>
<evidence type="ECO:0008006" key="3">
    <source>
        <dbReference type="Google" id="ProtNLM"/>
    </source>
</evidence>
<dbReference type="PANTHER" id="PTHR41368">
    <property type="entry name" value="PROTEIN YGHO"/>
    <property type="match status" value="1"/>
</dbReference>
<dbReference type="Gene3D" id="3.40.630.30">
    <property type="match status" value="1"/>
</dbReference>
<keyword evidence="2" id="KW-1185">Reference proteome</keyword>
<evidence type="ECO:0000313" key="2">
    <source>
        <dbReference type="Proteomes" id="UP000193200"/>
    </source>
</evidence>
<evidence type="ECO:0000313" key="1">
    <source>
        <dbReference type="EMBL" id="SLN76218.1"/>
    </source>
</evidence>
<dbReference type="AlphaFoldDB" id="A0A1Y5U3V7"/>
<gene>
    <name evidence="1" type="ORF">OCH7691_04067</name>
</gene>
<dbReference type="InterPro" id="IPR039968">
    <property type="entry name" value="BcerS-like"/>
</dbReference>
<accession>A0A1Y5U3V7</accession>
<dbReference type="InterPro" id="IPR016181">
    <property type="entry name" value="Acyl_CoA_acyltransferase"/>
</dbReference>
<dbReference type="FunCoup" id="A0A1Y5U3V7">
    <property type="interactions" value="74"/>
</dbReference>
<dbReference type="SUPFAM" id="SSF55729">
    <property type="entry name" value="Acyl-CoA N-acyltransferases (Nat)"/>
    <property type="match status" value="1"/>
</dbReference>
<reference evidence="1 2" key="1">
    <citation type="submission" date="2017-03" db="EMBL/GenBank/DDBJ databases">
        <authorList>
            <person name="Afonso C.L."/>
            <person name="Miller P.J."/>
            <person name="Scott M.A."/>
            <person name="Spackman E."/>
            <person name="Goraichik I."/>
            <person name="Dimitrov K.M."/>
            <person name="Suarez D.L."/>
            <person name="Swayne D.E."/>
        </authorList>
    </citation>
    <scope>NUCLEOTIDE SEQUENCE [LARGE SCALE GENOMIC DNA]</scope>
    <source>
        <strain evidence="1 2">CECT 7691</strain>
    </source>
</reference>
<organism evidence="1 2">
    <name type="scientific">Oceanibacterium hippocampi</name>
    <dbReference type="NCBI Taxonomy" id="745714"/>
    <lineage>
        <taxon>Bacteria</taxon>
        <taxon>Pseudomonadati</taxon>
        <taxon>Pseudomonadota</taxon>
        <taxon>Alphaproteobacteria</taxon>
        <taxon>Sneathiellales</taxon>
        <taxon>Sneathiellaceae</taxon>
        <taxon>Oceanibacterium</taxon>
    </lineage>
</organism>
<name>A0A1Y5U3V7_9PROT</name>
<proteinExistence type="predicted"/>